<dbReference type="OrthoDB" id="10267439at2759"/>
<dbReference type="AlphaFoldDB" id="A0A812SAN4"/>
<keyword evidence="2" id="KW-0472">Membrane</keyword>
<feature type="region of interest" description="Disordered" evidence="1">
    <location>
        <begin position="745"/>
        <end position="774"/>
    </location>
</feature>
<evidence type="ECO:0000313" key="3">
    <source>
        <dbReference type="EMBL" id="CAE7466656.1"/>
    </source>
</evidence>
<accession>A0A812SAN4</accession>
<keyword evidence="4" id="KW-1185">Reference proteome</keyword>
<proteinExistence type="predicted"/>
<gene>
    <name evidence="3" type="ORF">SNAT2548_LOCUS26073</name>
</gene>
<feature type="transmembrane region" description="Helical" evidence="2">
    <location>
        <begin position="327"/>
        <end position="352"/>
    </location>
</feature>
<evidence type="ECO:0000256" key="1">
    <source>
        <dbReference type="SAM" id="MobiDB-lite"/>
    </source>
</evidence>
<feature type="compositionally biased region" description="Basic residues" evidence="1">
    <location>
        <begin position="747"/>
        <end position="759"/>
    </location>
</feature>
<evidence type="ECO:0000313" key="4">
    <source>
        <dbReference type="Proteomes" id="UP000604046"/>
    </source>
</evidence>
<dbReference type="Gene3D" id="3.90.228.10">
    <property type="match status" value="1"/>
</dbReference>
<dbReference type="Proteomes" id="UP000604046">
    <property type="component" value="Unassembled WGS sequence"/>
</dbReference>
<name>A0A812SAN4_9DINO</name>
<dbReference type="EMBL" id="CAJNDS010002416">
    <property type="protein sequence ID" value="CAE7466656.1"/>
    <property type="molecule type" value="Genomic_DNA"/>
</dbReference>
<sequence length="843" mass="91286">MFNQRSDICGALESGNACVFPSRIAEANISTCPATAGSQALCLEGDTNWLLQNADGIGFVNYCGWAPYRRPLHDPNFRNDTDCRAVMQRPEDDFVGGCASAECQSLEECVARCDLCANCSAVLYNSRGGTAIRCHMQSNVYVESLQSAAFPVPWSFYVNERNEGCHSVEEVDILGSRGVRGFRLFADLGCSKELVPDQVFALDGGGLVRLEGLWVPRCALAGHCYAGGVSLMATFNSPQVVRCALVDAKAPDKFSRGWRLAKNSAELSGLLKDLAQAEWLEVARSGASLGVRASWDGITEVNVSSPGGGSLDAWDAQHRGMEGASNLLSVLSILVALLAGGLCLLAGAFLYIRPLVRGPSRPIRLEGRVPPIMLPPAAVRLEEEGLRLDHIEVSAGILEAEPDQASEQHQEAPRLAFAGPDAFAQLQALLDFTHLSARTAAAGEEAEKQPIAGVQLRQALQIIQDTSKSRRYAQQCAAIRRKRTDLKPLTPELLSAAAVAKLDLADVIMAPDAAVNESYLWYHGPVRHVLALAQGRWGEMAKGAHDGICLTESCAEVDSVPAEAAGHYAGVRALLLCRLCVGKFCYMAEWGPEARREVDSGEFDSILEDNAARRVLVFSPEQVCPEFLVLCSQIGGSEEHPLAPLALELPIYWNHLARDPISAPFRQLQLAAPALGRRLLTLAGPCQRHVVRQVRCLEHAQLWLRYASHRKGSRSTSADAEVVSGDLLTNEALLWLESDQEVPGSRGHCRRQLPHRRRLHDPSQRGSELMPLPRTATRRSLLRPALPGVPCTRCSPIGGSQSRAISLSAVCWRSVCAHSVPGGPRIPGVRRGCGGEGYRVIPM</sequence>
<evidence type="ECO:0000256" key="2">
    <source>
        <dbReference type="SAM" id="Phobius"/>
    </source>
</evidence>
<keyword evidence="2" id="KW-0812">Transmembrane</keyword>
<protein>
    <submittedName>
        <fullName evidence="3">Uncharacterized protein</fullName>
    </submittedName>
</protein>
<reference evidence="3" key="1">
    <citation type="submission" date="2021-02" db="EMBL/GenBank/DDBJ databases">
        <authorList>
            <person name="Dougan E. K."/>
            <person name="Rhodes N."/>
            <person name="Thang M."/>
            <person name="Chan C."/>
        </authorList>
    </citation>
    <scope>NUCLEOTIDE SEQUENCE</scope>
</reference>
<keyword evidence="2" id="KW-1133">Transmembrane helix</keyword>
<comment type="caution">
    <text evidence="3">The sequence shown here is derived from an EMBL/GenBank/DDBJ whole genome shotgun (WGS) entry which is preliminary data.</text>
</comment>
<organism evidence="3 4">
    <name type="scientific">Symbiodinium natans</name>
    <dbReference type="NCBI Taxonomy" id="878477"/>
    <lineage>
        <taxon>Eukaryota</taxon>
        <taxon>Sar</taxon>
        <taxon>Alveolata</taxon>
        <taxon>Dinophyceae</taxon>
        <taxon>Suessiales</taxon>
        <taxon>Symbiodiniaceae</taxon>
        <taxon>Symbiodinium</taxon>
    </lineage>
</organism>